<dbReference type="SUPFAM" id="SSF48317">
    <property type="entry name" value="Acid phosphatase/Vanadium-dependent haloperoxidase"/>
    <property type="match status" value="1"/>
</dbReference>
<dbReference type="OrthoDB" id="9789113at2"/>
<dbReference type="SMART" id="SM00014">
    <property type="entry name" value="acidPPc"/>
    <property type="match status" value="1"/>
</dbReference>
<feature type="transmembrane region" description="Helical" evidence="1">
    <location>
        <begin position="195"/>
        <end position="212"/>
    </location>
</feature>
<proteinExistence type="predicted"/>
<keyword evidence="1" id="KW-0812">Transmembrane</keyword>
<keyword evidence="4" id="KW-1185">Reference proteome</keyword>
<feature type="domain" description="Phosphatidic acid phosphatase type 2/haloperoxidase" evidence="2">
    <location>
        <begin position="100"/>
        <end position="210"/>
    </location>
</feature>
<organism evidence="3 4">
    <name type="scientific">Chamaesiphon polymorphus CCALA 037</name>
    <dbReference type="NCBI Taxonomy" id="2107692"/>
    <lineage>
        <taxon>Bacteria</taxon>
        <taxon>Bacillati</taxon>
        <taxon>Cyanobacteriota</taxon>
        <taxon>Cyanophyceae</taxon>
        <taxon>Gomontiellales</taxon>
        <taxon>Chamaesiphonaceae</taxon>
        <taxon>Chamaesiphon</taxon>
    </lineage>
</organism>
<dbReference type="EMBL" id="PVWO01000379">
    <property type="protein sequence ID" value="PSB50901.1"/>
    <property type="molecule type" value="Genomic_DNA"/>
</dbReference>
<feature type="transmembrane region" description="Helical" evidence="1">
    <location>
        <begin position="102"/>
        <end position="121"/>
    </location>
</feature>
<feature type="transmembrane region" description="Helical" evidence="1">
    <location>
        <begin position="66"/>
        <end position="90"/>
    </location>
</feature>
<dbReference type="PANTHER" id="PTHR14969">
    <property type="entry name" value="SPHINGOSINE-1-PHOSPHATE PHOSPHOHYDROLASE"/>
    <property type="match status" value="1"/>
</dbReference>
<dbReference type="PANTHER" id="PTHR14969:SF13">
    <property type="entry name" value="AT30094P"/>
    <property type="match status" value="1"/>
</dbReference>
<dbReference type="InterPro" id="IPR000326">
    <property type="entry name" value="PAP2/HPO"/>
</dbReference>
<dbReference type="AlphaFoldDB" id="A0A2T1G104"/>
<keyword evidence="1" id="KW-0472">Membrane</keyword>
<dbReference type="CDD" id="cd03392">
    <property type="entry name" value="PAP2_like_2"/>
    <property type="match status" value="1"/>
</dbReference>
<reference evidence="3 4" key="1">
    <citation type="submission" date="2018-03" db="EMBL/GenBank/DDBJ databases">
        <title>The ancient ancestry and fast evolution of plastids.</title>
        <authorList>
            <person name="Moore K.R."/>
            <person name="Magnabosco C."/>
            <person name="Momper L."/>
            <person name="Gold D.A."/>
            <person name="Bosak T."/>
            <person name="Fournier G.P."/>
        </authorList>
    </citation>
    <scope>NUCLEOTIDE SEQUENCE [LARGE SCALE GENOMIC DNA]</scope>
    <source>
        <strain evidence="3 4">CCALA 037</strain>
    </source>
</reference>
<name>A0A2T1G104_9CYAN</name>
<evidence type="ECO:0000313" key="3">
    <source>
        <dbReference type="EMBL" id="PSB50901.1"/>
    </source>
</evidence>
<accession>A0A2T1G104</accession>
<evidence type="ECO:0000259" key="2">
    <source>
        <dbReference type="SMART" id="SM00014"/>
    </source>
</evidence>
<dbReference type="Pfam" id="PF01569">
    <property type="entry name" value="PAP2"/>
    <property type="match status" value="1"/>
</dbReference>
<dbReference type="Gene3D" id="1.20.144.10">
    <property type="entry name" value="Phosphatidic acid phosphatase type 2/haloperoxidase"/>
    <property type="match status" value="2"/>
</dbReference>
<feature type="transmembrane region" description="Helical" evidence="1">
    <location>
        <begin position="141"/>
        <end position="159"/>
    </location>
</feature>
<feature type="transmembrane region" description="Helical" evidence="1">
    <location>
        <begin position="168"/>
        <end position="189"/>
    </location>
</feature>
<keyword evidence="1" id="KW-1133">Transmembrane helix</keyword>
<feature type="transmembrane region" description="Helical" evidence="1">
    <location>
        <begin position="20"/>
        <end position="40"/>
    </location>
</feature>
<dbReference type="InterPro" id="IPR036938">
    <property type="entry name" value="PAP2/HPO_sf"/>
</dbReference>
<evidence type="ECO:0000256" key="1">
    <source>
        <dbReference type="SAM" id="Phobius"/>
    </source>
</evidence>
<dbReference type="RefSeq" id="WP_106310005.1">
    <property type="nucleotide sequence ID" value="NZ_PVWO01000379.1"/>
</dbReference>
<evidence type="ECO:0000313" key="4">
    <source>
        <dbReference type="Proteomes" id="UP000238937"/>
    </source>
</evidence>
<sequence length="214" mass="24328">MHDLQVSRQNLINSLKRQGVWLIGYLLVLSIVAWLCTEVWEKEAFSFDRSFLLWVHQFATPQLDSVMLFITALGNPGSVVTVFISMLAWLGMKRQYADDIRFIIVCVGGAAISYVMKLFFAKPRPELWTRLVSETSFSFPSGHAVGSMVVYGFICYILARKFPIYKRYIYAAASILIIAIGFSRLYLGVHYPTDIIAGYGVGILWLTTCLKIRF</sequence>
<gene>
    <name evidence="3" type="ORF">C7B77_22215</name>
</gene>
<dbReference type="Proteomes" id="UP000238937">
    <property type="component" value="Unassembled WGS sequence"/>
</dbReference>
<comment type="caution">
    <text evidence="3">The sequence shown here is derived from an EMBL/GenBank/DDBJ whole genome shotgun (WGS) entry which is preliminary data.</text>
</comment>
<protein>
    <submittedName>
        <fullName evidence="3">Phosphatase PAP2 family protein</fullName>
    </submittedName>
</protein>